<gene>
    <name evidence="1" type="ORF">DHETER_LOCUS9722</name>
</gene>
<evidence type="ECO:0000313" key="1">
    <source>
        <dbReference type="EMBL" id="CAG8660341.1"/>
    </source>
</evidence>
<name>A0ACA9NIY1_9GLOM</name>
<protein>
    <submittedName>
        <fullName evidence="1">14375_t:CDS:1</fullName>
    </submittedName>
</protein>
<evidence type="ECO:0000313" key="2">
    <source>
        <dbReference type="Proteomes" id="UP000789702"/>
    </source>
</evidence>
<accession>A0ACA9NIY1</accession>
<proteinExistence type="predicted"/>
<feature type="non-terminal residue" evidence="1">
    <location>
        <position position="1"/>
    </location>
</feature>
<dbReference type="Proteomes" id="UP000789702">
    <property type="component" value="Unassembled WGS sequence"/>
</dbReference>
<organism evidence="1 2">
    <name type="scientific">Dentiscutata heterogama</name>
    <dbReference type="NCBI Taxonomy" id="1316150"/>
    <lineage>
        <taxon>Eukaryota</taxon>
        <taxon>Fungi</taxon>
        <taxon>Fungi incertae sedis</taxon>
        <taxon>Mucoromycota</taxon>
        <taxon>Glomeromycotina</taxon>
        <taxon>Glomeromycetes</taxon>
        <taxon>Diversisporales</taxon>
        <taxon>Gigasporaceae</taxon>
        <taxon>Dentiscutata</taxon>
    </lineage>
</organism>
<reference evidence="1" key="1">
    <citation type="submission" date="2021-06" db="EMBL/GenBank/DDBJ databases">
        <authorList>
            <person name="Kallberg Y."/>
            <person name="Tangrot J."/>
            <person name="Rosling A."/>
        </authorList>
    </citation>
    <scope>NUCLEOTIDE SEQUENCE</scope>
    <source>
        <strain evidence="1">IL203A</strain>
    </source>
</reference>
<comment type="caution">
    <text evidence="1">The sequence shown here is derived from an EMBL/GenBank/DDBJ whole genome shotgun (WGS) entry which is preliminary data.</text>
</comment>
<dbReference type="EMBL" id="CAJVPU010017568">
    <property type="protein sequence ID" value="CAG8660341.1"/>
    <property type="molecule type" value="Genomic_DNA"/>
</dbReference>
<sequence length="57" mass="6719">YTQDKCLEGEIFELIKDKFNEVEHVEVDFVKGKATEFVQSEHIEDETQKSDDIEIDQ</sequence>
<keyword evidence="2" id="KW-1185">Reference proteome</keyword>
<feature type="non-terminal residue" evidence="1">
    <location>
        <position position="57"/>
    </location>
</feature>